<dbReference type="PANTHER" id="PTHR44688">
    <property type="entry name" value="DNA-BINDING TRANSCRIPTIONAL ACTIVATOR DEVR_DOSR"/>
    <property type="match status" value="1"/>
</dbReference>
<dbReference type="PRINTS" id="PR00038">
    <property type="entry name" value="HTHLUXR"/>
</dbReference>
<dbReference type="GO" id="GO:0006355">
    <property type="term" value="P:regulation of DNA-templated transcription"/>
    <property type="evidence" value="ECO:0007669"/>
    <property type="project" value="InterPro"/>
</dbReference>
<reference evidence="6 7" key="1">
    <citation type="submission" date="2020-08" db="EMBL/GenBank/DDBJ databases">
        <title>Genomic Encyclopedia of Type Strains, Phase III (KMG-III): the genomes of soil and plant-associated and newly described type strains.</title>
        <authorList>
            <person name="Whitman W."/>
        </authorList>
    </citation>
    <scope>NUCLEOTIDE SEQUENCE [LARGE SCALE GENOMIC DNA]</scope>
    <source>
        <strain evidence="6 7">CECT 8356</strain>
    </source>
</reference>
<comment type="caution">
    <text evidence="6">The sequence shown here is derived from an EMBL/GenBank/DDBJ whole genome shotgun (WGS) entry which is preliminary data.</text>
</comment>
<evidence type="ECO:0000256" key="2">
    <source>
        <dbReference type="ARBA" id="ARBA00023125"/>
    </source>
</evidence>
<name>A0A7W5CFX3_9MICO</name>
<dbReference type="InterPro" id="IPR036388">
    <property type="entry name" value="WH-like_DNA-bd_sf"/>
</dbReference>
<evidence type="ECO:0000313" key="7">
    <source>
        <dbReference type="Proteomes" id="UP000543579"/>
    </source>
</evidence>
<keyword evidence="1" id="KW-0805">Transcription regulation</keyword>
<dbReference type="RefSeq" id="WP_183418448.1">
    <property type="nucleotide sequence ID" value="NZ_JACHXY010000001.1"/>
</dbReference>
<feature type="domain" description="HTH luxR-type" evidence="5">
    <location>
        <begin position="763"/>
        <end position="828"/>
    </location>
</feature>
<evidence type="ECO:0000259" key="5">
    <source>
        <dbReference type="PROSITE" id="PS50043"/>
    </source>
</evidence>
<dbReference type="GO" id="GO:0003677">
    <property type="term" value="F:DNA binding"/>
    <property type="evidence" value="ECO:0007669"/>
    <property type="project" value="UniProtKB-KW"/>
</dbReference>
<dbReference type="SUPFAM" id="SSF46894">
    <property type="entry name" value="C-terminal effector domain of the bipartite response regulators"/>
    <property type="match status" value="1"/>
</dbReference>
<evidence type="ECO:0000313" key="6">
    <source>
        <dbReference type="EMBL" id="MBB3156958.1"/>
    </source>
</evidence>
<feature type="region of interest" description="Disordered" evidence="4">
    <location>
        <begin position="829"/>
        <end position="858"/>
    </location>
</feature>
<evidence type="ECO:0000256" key="4">
    <source>
        <dbReference type="SAM" id="MobiDB-lite"/>
    </source>
</evidence>
<accession>A0A7W5CFX3</accession>
<dbReference type="PROSITE" id="PS50043">
    <property type="entry name" value="HTH_LUXR_2"/>
    <property type="match status" value="1"/>
</dbReference>
<dbReference type="InterPro" id="IPR000792">
    <property type="entry name" value="Tscrpt_reg_LuxR_C"/>
</dbReference>
<dbReference type="SMART" id="SM00421">
    <property type="entry name" value="HTH_LUXR"/>
    <property type="match status" value="1"/>
</dbReference>
<gene>
    <name evidence="6" type="ORF">FHS07_000642</name>
</gene>
<dbReference type="AlphaFoldDB" id="A0A7W5CFX3"/>
<dbReference type="Proteomes" id="UP000543579">
    <property type="component" value="Unassembled WGS sequence"/>
</dbReference>
<dbReference type="InterPro" id="IPR027417">
    <property type="entry name" value="P-loop_NTPase"/>
</dbReference>
<dbReference type="Gene3D" id="1.10.10.10">
    <property type="entry name" value="Winged helix-like DNA-binding domain superfamily/Winged helix DNA-binding domain"/>
    <property type="match status" value="1"/>
</dbReference>
<protein>
    <submittedName>
        <fullName evidence="6">DNA-binding CsgD family transcriptional regulator</fullName>
    </submittedName>
</protein>
<proteinExistence type="predicted"/>
<dbReference type="EMBL" id="JACHXY010000001">
    <property type="protein sequence ID" value="MBB3156958.1"/>
    <property type="molecule type" value="Genomic_DNA"/>
</dbReference>
<dbReference type="InterPro" id="IPR016032">
    <property type="entry name" value="Sig_transdc_resp-reg_C-effctor"/>
</dbReference>
<feature type="region of interest" description="Disordered" evidence="4">
    <location>
        <begin position="746"/>
        <end position="766"/>
    </location>
</feature>
<sequence>MSISNTSSDAAHGDLESLLLPRVARALLDASVAAVEPTPLAVVGTAGSGKSRVLRHLFTALRAAGASPVALTHLSDLPAAADAVVIVDDAHLLDDETLSALAERLRTGTATVLLATRPDPDSPALRALIDDIERHQPPMLLGHVTMSDVTAHLGAEATDSSRGCLTRLLEATGGLAWLTAEALMLHGDAVCDGRCDHDEIARSLDDLVSHRIDSLDPSLRLAVEALCLDERSALDAGAGPACAAGYDAGLLQRGGRTVPLVRDAVRARLTADRLLELYSARLVRDAASVQALLGGTTDERVASALLADGDRELSRDPAKAAELYEAADRAGAPSATLSLRRARAAWALGDVDAAGTFVDRLLAGPDAPGDAALDMAAAVWAMRGDMDLGAQVYRGGVPTASESRAKWTIAAAGAGHTDPAAMTGSASVRTIPTAHGVSLELLSRGLRASLDTGDHDGLQDLVRASEMYTASGSDAPLPELPAVIAALVALHLGEAAVAQRVLDAAIAGAQGGAWAAPRLQLWRAWVALQREHASEAENALRAATGGRPLGARDRLLADAVELGLVRRNGQPSELPPVWQRAQESLLRVQVDLFTLVPLGEFAVSAARVGEFSAVRSSLERAEQLLTDLGRPALWETSLQWSGLHASILLGSPEELTVHARALRAAAAHSPLAARLARAGRVWTDVLTGAVDVDAIEESAAGLAASGFAWDGARLASHGASKSTDRRIIARLLACARQLHPRERVETPVTPATDTGPIPVPTRGAEGSGILSEREREVAALVLQGKTYAEIGETIFISPRTAEHHIARIRRRLGATSRSDLMSRLRMALDDGSHAPEPAAEATGDDARSARVLASAKPL</sequence>
<evidence type="ECO:0000256" key="1">
    <source>
        <dbReference type="ARBA" id="ARBA00023015"/>
    </source>
</evidence>
<organism evidence="6 7">
    <name type="scientific">Microbacterium proteolyticum</name>
    <dbReference type="NCBI Taxonomy" id="1572644"/>
    <lineage>
        <taxon>Bacteria</taxon>
        <taxon>Bacillati</taxon>
        <taxon>Actinomycetota</taxon>
        <taxon>Actinomycetes</taxon>
        <taxon>Micrococcales</taxon>
        <taxon>Microbacteriaceae</taxon>
        <taxon>Microbacterium</taxon>
    </lineage>
</organism>
<dbReference type="PANTHER" id="PTHR44688:SF16">
    <property type="entry name" value="DNA-BINDING TRANSCRIPTIONAL ACTIVATOR DEVR_DOSR"/>
    <property type="match status" value="1"/>
</dbReference>
<dbReference type="Pfam" id="PF00196">
    <property type="entry name" value="GerE"/>
    <property type="match status" value="1"/>
</dbReference>
<keyword evidence="2 6" id="KW-0238">DNA-binding</keyword>
<evidence type="ECO:0000256" key="3">
    <source>
        <dbReference type="ARBA" id="ARBA00023163"/>
    </source>
</evidence>
<keyword evidence="3" id="KW-0804">Transcription</keyword>
<dbReference type="SUPFAM" id="SSF52540">
    <property type="entry name" value="P-loop containing nucleoside triphosphate hydrolases"/>
    <property type="match status" value="1"/>
</dbReference>
<dbReference type="CDD" id="cd06170">
    <property type="entry name" value="LuxR_C_like"/>
    <property type="match status" value="1"/>
</dbReference>